<feature type="signal peptide" evidence="4">
    <location>
        <begin position="1"/>
        <end position="19"/>
    </location>
</feature>
<dbReference type="InterPro" id="IPR003690">
    <property type="entry name" value="MTERF"/>
</dbReference>
<dbReference type="InterPro" id="IPR038538">
    <property type="entry name" value="MTERF_sf"/>
</dbReference>
<dbReference type="Gene3D" id="2.60.450.20">
    <property type="match status" value="2"/>
</dbReference>
<dbReference type="EMBL" id="LT594506">
    <property type="protein sequence ID" value="SBT75355.1"/>
    <property type="molecule type" value="Genomic_DNA"/>
</dbReference>
<comment type="similarity">
    <text evidence="2">Belongs to the mTERF family.</text>
</comment>
<proteinExistence type="inferred from homology"/>
<dbReference type="VEuPathDB" id="PlasmoDB:POWCR01_020015000"/>
<dbReference type="PANTHER" id="PTHR10331:SF6">
    <property type="entry name" value="SPINDLE ASSEMBLY ABNORMAL 4"/>
    <property type="match status" value="1"/>
</dbReference>
<evidence type="ECO:0000256" key="4">
    <source>
        <dbReference type="SAM" id="SignalP"/>
    </source>
</evidence>
<dbReference type="Proteomes" id="UP000243200">
    <property type="component" value="Chromosome 2"/>
</dbReference>
<dbReference type="AlphaFoldDB" id="A0A1C3KMV4"/>
<dbReference type="SMART" id="SM00733">
    <property type="entry name" value="Mterf"/>
    <property type="match status" value="3"/>
</dbReference>
<dbReference type="GO" id="GO:0003676">
    <property type="term" value="F:nucleic acid binding"/>
    <property type="evidence" value="ECO:0007669"/>
    <property type="project" value="InterPro"/>
</dbReference>
<dbReference type="InterPro" id="IPR026581">
    <property type="entry name" value="TCP10L/CENPJ"/>
</dbReference>
<dbReference type="VEuPathDB" id="PlasmoDB:PocGH01_02020400"/>
<dbReference type="Gene3D" id="1.25.70.10">
    <property type="entry name" value="Transcription termination factor 3, mitochondrial"/>
    <property type="match status" value="1"/>
</dbReference>
<evidence type="ECO:0000313" key="6">
    <source>
        <dbReference type="Proteomes" id="UP000243200"/>
    </source>
</evidence>
<dbReference type="InterPro" id="IPR047002">
    <property type="entry name" value="Tcp10_C_sf"/>
</dbReference>
<accession>A0A1C3KMV4</accession>
<keyword evidence="4" id="KW-0732">Signal</keyword>
<keyword evidence="3" id="KW-0809">Transit peptide</keyword>
<evidence type="ECO:0000313" key="5">
    <source>
        <dbReference type="EMBL" id="SBT75355.1"/>
    </source>
</evidence>
<dbReference type="Pfam" id="PF02536">
    <property type="entry name" value="mTERF"/>
    <property type="match status" value="1"/>
</dbReference>
<dbReference type="PANTHER" id="PTHR10331">
    <property type="entry name" value="T COMPLEX PROTEIN 10"/>
    <property type="match status" value="1"/>
</dbReference>
<feature type="chain" id="PRO_5008677879" description="mTERF domain-containing protein" evidence="4">
    <location>
        <begin position="20"/>
        <end position="853"/>
    </location>
</feature>
<evidence type="ECO:0000256" key="2">
    <source>
        <dbReference type="ARBA" id="ARBA00007692"/>
    </source>
</evidence>
<reference evidence="5 6" key="1">
    <citation type="submission" date="2016-06" db="EMBL/GenBank/DDBJ databases">
        <authorList>
            <consortium name="Pathogen Informatics"/>
        </authorList>
    </citation>
    <scope>NUCLEOTIDE SEQUENCE [LARGE SCALE GENOMIC DNA]</scope>
    <source>
        <strain evidence="5">PowCR01</strain>
    </source>
</reference>
<evidence type="ECO:0008006" key="7">
    <source>
        <dbReference type="Google" id="ProtNLM"/>
    </source>
</evidence>
<evidence type="ECO:0000256" key="3">
    <source>
        <dbReference type="ARBA" id="ARBA00022946"/>
    </source>
</evidence>
<protein>
    <recommendedName>
        <fullName evidence="7">mTERF domain-containing protein</fullName>
    </recommendedName>
</protein>
<sequence length="853" mass="98187">MNKYYLLLLVIANFKSVVCHTKFAHTIPYSIVTKRDKIIDNKNKNYSLKSKEKNKVYQVKIYDKGRNKSQLFYVKEIYSHIKNSYEMFIISYPYKINIICKNENYKGQNFKGGNYKSELKRKSNIFQNINKYINNLKKIKKIDNTLLGNYFDNNEKDIVDNIPDKFMNAFKWALEFRLKNFNCKYIRLKKLSEKNNLKLDDLHKYAIGYKENLLAMLQNDKNFFINIIHKLKTKDYFNFDIYSIFKFLNIDIRFLFYPDCHKISAVFFLIFGNLKKAINYFLKNRHTVDFSHFLRYKNTETSSDCNGNISIRQRKKLLKAERKRVREEKRRAYMSAKGEIAEDVAKEVMAADGAKEVIATDGANEVVAENGAKEVIAADGAKEVMAADGAKEVMAADGAKEVIATDGANEVVAENGAKEVIAADGAKEVMAADGAKEVMAADGAKEVIATDGANEVVAENGAKEVIAADGAKEVMAADGAKEVMAADGAKEVIATDGANEVVAENGAKEVIAADGAKEVMAADGAKEVMAADGAKEVIATDGANEVVAENGAKEVMAADGAKEAKGENEVGDQLEYLLQHYDEIEYFFLNHFKTPDELKTFFEECNEKEDKITKEEINFNQRGEALISKKEIIKNGMNLEMIKKIIMTSPRLSLISNKTVLKRIAHYKRELNYSYDELKEILYDLPQFYAFGNLKKKYNELLYLHETIEENDLKKFIKVYPRIFTYNVYRTIRPKLLYLIRHLNKSFHDTLSFPQYFSYSFRLRIIPRHVAYMNLYYDNYIEYYKELVRKYNYADFNDKFNQLVYKENIPPINLKKLLQTSNKDFMKYYKIPYYDFVKSTQMAKNIHNPFLIV</sequence>
<evidence type="ECO:0000256" key="1">
    <source>
        <dbReference type="ARBA" id="ARBA00005627"/>
    </source>
</evidence>
<name>A0A1C3KMV4_PLAOA</name>
<dbReference type="OrthoDB" id="637682at2759"/>
<organism evidence="5 6">
    <name type="scientific">Plasmodium ovale</name>
    <name type="common">malaria parasite P. ovale</name>
    <dbReference type="NCBI Taxonomy" id="36330"/>
    <lineage>
        <taxon>Eukaryota</taxon>
        <taxon>Sar</taxon>
        <taxon>Alveolata</taxon>
        <taxon>Apicomplexa</taxon>
        <taxon>Aconoidasida</taxon>
        <taxon>Haemosporida</taxon>
        <taxon>Plasmodiidae</taxon>
        <taxon>Plasmodium</taxon>
        <taxon>Plasmodium (Plasmodium)</taxon>
    </lineage>
</organism>
<gene>
    <name evidence="5" type="primary">PowCR01_020015000</name>
    <name evidence="5" type="ORF">POWCR01_020015000</name>
</gene>
<comment type="similarity">
    <text evidence="1">Belongs to the TCP10 family.</text>
</comment>